<keyword evidence="1" id="KW-0805">Transcription regulation</keyword>
<keyword evidence="3" id="KW-0804">Transcription</keyword>
<evidence type="ECO:0000256" key="3">
    <source>
        <dbReference type="ARBA" id="ARBA00023163"/>
    </source>
</evidence>
<evidence type="ECO:0000256" key="1">
    <source>
        <dbReference type="ARBA" id="ARBA00023015"/>
    </source>
</evidence>
<dbReference type="InterPro" id="IPR049445">
    <property type="entry name" value="TetR_SbtR-like_C"/>
</dbReference>
<dbReference type="InterPro" id="IPR001647">
    <property type="entry name" value="HTH_TetR"/>
</dbReference>
<dbReference type="InterPro" id="IPR036271">
    <property type="entry name" value="Tet_transcr_reg_TetR-rel_C_sf"/>
</dbReference>
<keyword evidence="7" id="KW-1185">Reference proteome</keyword>
<sequence length="199" mass="21391">MYDAEVPKLWSETIEAHRHEVRDAILDSAAGLAAENGLLSVTMSQIAGRAGIGRATLYKYFPDVQAVVLAWHDRQIAAHLTRLAEARDHADGAEARLVAVLETYALVLRRRGRHHRQPHGAELAAFVHRDPRVAQAERQVHDLLRDLLTDAAAAGAVRADVPPDELAAYCAAALSAAADVPGDDAARRLAGLVLAGLRA</sequence>
<dbReference type="InterPro" id="IPR009057">
    <property type="entry name" value="Homeodomain-like_sf"/>
</dbReference>
<dbReference type="PANTHER" id="PTHR30055:SF234">
    <property type="entry name" value="HTH-TYPE TRANSCRIPTIONAL REGULATOR BETI"/>
    <property type="match status" value="1"/>
</dbReference>
<dbReference type="AlphaFoldDB" id="A0A1H5CM49"/>
<dbReference type="PANTHER" id="PTHR30055">
    <property type="entry name" value="HTH-TYPE TRANSCRIPTIONAL REGULATOR RUTR"/>
    <property type="match status" value="1"/>
</dbReference>
<dbReference type="SUPFAM" id="SSF46689">
    <property type="entry name" value="Homeodomain-like"/>
    <property type="match status" value="1"/>
</dbReference>
<dbReference type="Pfam" id="PF00440">
    <property type="entry name" value="TetR_N"/>
    <property type="match status" value="1"/>
</dbReference>
<dbReference type="SUPFAM" id="SSF48498">
    <property type="entry name" value="Tetracyclin repressor-like, C-terminal domain"/>
    <property type="match status" value="1"/>
</dbReference>
<dbReference type="GO" id="GO:0000976">
    <property type="term" value="F:transcription cis-regulatory region binding"/>
    <property type="evidence" value="ECO:0007669"/>
    <property type="project" value="TreeGrafter"/>
</dbReference>
<dbReference type="Proteomes" id="UP000181980">
    <property type="component" value="Unassembled WGS sequence"/>
</dbReference>
<gene>
    <name evidence="6" type="ORF">SAMN04488561_0240</name>
</gene>
<feature type="domain" description="HTH tetR-type" evidence="5">
    <location>
        <begin position="19"/>
        <end position="79"/>
    </location>
</feature>
<dbReference type="PROSITE" id="PS50977">
    <property type="entry name" value="HTH_TETR_2"/>
    <property type="match status" value="1"/>
</dbReference>
<dbReference type="GO" id="GO:0003700">
    <property type="term" value="F:DNA-binding transcription factor activity"/>
    <property type="evidence" value="ECO:0007669"/>
    <property type="project" value="TreeGrafter"/>
</dbReference>
<evidence type="ECO:0000256" key="4">
    <source>
        <dbReference type="PROSITE-ProRule" id="PRU00335"/>
    </source>
</evidence>
<feature type="DNA-binding region" description="H-T-H motif" evidence="4">
    <location>
        <begin position="42"/>
        <end position="61"/>
    </location>
</feature>
<organism evidence="6 7">
    <name type="scientific">Jiangella alba</name>
    <dbReference type="NCBI Taxonomy" id="561176"/>
    <lineage>
        <taxon>Bacteria</taxon>
        <taxon>Bacillati</taxon>
        <taxon>Actinomycetota</taxon>
        <taxon>Actinomycetes</taxon>
        <taxon>Jiangellales</taxon>
        <taxon>Jiangellaceae</taxon>
        <taxon>Jiangella</taxon>
    </lineage>
</organism>
<evidence type="ECO:0000256" key="2">
    <source>
        <dbReference type="ARBA" id="ARBA00023125"/>
    </source>
</evidence>
<protein>
    <submittedName>
        <fullName evidence="6">DNA-binding transcriptional regulator, AcrR family</fullName>
    </submittedName>
</protein>
<name>A0A1H5CM49_9ACTN</name>
<dbReference type="InterPro" id="IPR050109">
    <property type="entry name" value="HTH-type_TetR-like_transc_reg"/>
</dbReference>
<dbReference type="PRINTS" id="PR00455">
    <property type="entry name" value="HTHTETR"/>
</dbReference>
<dbReference type="EMBL" id="FNUC01000001">
    <property type="protein sequence ID" value="SED67701.1"/>
    <property type="molecule type" value="Genomic_DNA"/>
</dbReference>
<dbReference type="Pfam" id="PF21597">
    <property type="entry name" value="TetR_C_43"/>
    <property type="match status" value="1"/>
</dbReference>
<accession>A0A1H5CM49</accession>
<proteinExistence type="predicted"/>
<evidence type="ECO:0000259" key="5">
    <source>
        <dbReference type="PROSITE" id="PS50977"/>
    </source>
</evidence>
<keyword evidence="2 4" id="KW-0238">DNA-binding</keyword>
<dbReference type="Gene3D" id="1.10.357.10">
    <property type="entry name" value="Tetracycline Repressor, domain 2"/>
    <property type="match status" value="1"/>
</dbReference>
<dbReference type="STRING" id="561176.SAMN04488561_0240"/>
<reference evidence="7" key="1">
    <citation type="submission" date="2016-10" db="EMBL/GenBank/DDBJ databases">
        <authorList>
            <person name="Varghese N."/>
            <person name="Submissions S."/>
        </authorList>
    </citation>
    <scope>NUCLEOTIDE SEQUENCE [LARGE SCALE GENOMIC DNA]</scope>
    <source>
        <strain evidence="7">DSM 45237</strain>
    </source>
</reference>
<evidence type="ECO:0000313" key="7">
    <source>
        <dbReference type="Proteomes" id="UP000181980"/>
    </source>
</evidence>
<evidence type="ECO:0000313" key="6">
    <source>
        <dbReference type="EMBL" id="SED67701.1"/>
    </source>
</evidence>